<dbReference type="InterPro" id="IPR001394">
    <property type="entry name" value="Peptidase_C19_UCH"/>
</dbReference>
<sequence length="270" mass="30417">MSNNVAVVPMDVDQSTKEKVLKMIAGAFHDVDCPPNVVADDDDDHLHKSSKNGEILSDDEDDYKSEATLTFAVNNFSKLSKSVLSPPTMIRGLPWCGENFGAIFCVKKIMVMPRMTPKNEKNIGFFLQCNADSDSPSWSCHAHATLRLKSQKEGVADIERKINHVFYQKENDWGYSCFQSSDMICDVEKGFIKDDTAIFEVTVCTDAPHGVQWDSKKHTGYIGLKNQGATCYMNSLLQTLFFTNKLRRAVYQMPTEQDDPQKCVAFSMQR</sequence>
<dbReference type="PROSITE" id="PS50144">
    <property type="entry name" value="MATH"/>
    <property type="match status" value="1"/>
</dbReference>
<dbReference type="PANTHER" id="PTHR47022:SF1">
    <property type="entry name" value="BTB AND MATH DOMAIN-CONTAINING PROTEIN 36-RELATED"/>
    <property type="match status" value="1"/>
</dbReference>
<evidence type="ECO:0000256" key="2">
    <source>
        <dbReference type="ARBA" id="ARBA00031500"/>
    </source>
</evidence>
<accession>A0A915KKH2</accession>
<dbReference type="PANTHER" id="PTHR47022">
    <property type="entry name" value="BTB AND MATH DOMAIN-CONTAINING PROTEIN 36-RELATED"/>
    <property type="match status" value="1"/>
</dbReference>
<keyword evidence="7" id="KW-1185">Reference proteome</keyword>
<evidence type="ECO:0000256" key="1">
    <source>
        <dbReference type="ARBA" id="ARBA00021393"/>
    </source>
</evidence>
<evidence type="ECO:0000256" key="3">
    <source>
        <dbReference type="ARBA" id="ARBA00031508"/>
    </source>
</evidence>
<dbReference type="WBParaSite" id="nRc.2.0.1.t39336-RA">
    <property type="protein sequence ID" value="nRc.2.0.1.t39336-RA"/>
    <property type="gene ID" value="nRc.2.0.1.g39336"/>
</dbReference>
<reference evidence="8" key="1">
    <citation type="submission" date="2022-11" db="UniProtKB">
        <authorList>
            <consortium name="WormBaseParasite"/>
        </authorList>
    </citation>
    <scope>IDENTIFICATION</scope>
</reference>
<dbReference type="InterPro" id="IPR008974">
    <property type="entry name" value="TRAF-like"/>
</dbReference>
<feature type="domain" description="USP" evidence="6">
    <location>
        <begin position="222"/>
        <end position="270"/>
    </location>
</feature>
<evidence type="ECO:0000313" key="8">
    <source>
        <dbReference type="WBParaSite" id="nRc.2.0.1.t39336-RA"/>
    </source>
</evidence>
<dbReference type="PROSITE" id="PS50235">
    <property type="entry name" value="USP_3"/>
    <property type="match status" value="1"/>
</dbReference>
<dbReference type="InterPro" id="IPR028889">
    <property type="entry name" value="USP"/>
</dbReference>
<evidence type="ECO:0000256" key="4">
    <source>
        <dbReference type="SAM" id="MobiDB-lite"/>
    </source>
</evidence>
<dbReference type="GO" id="GO:0016579">
    <property type="term" value="P:protein deubiquitination"/>
    <property type="evidence" value="ECO:0007669"/>
    <property type="project" value="InterPro"/>
</dbReference>
<dbReference type="SUPFAM" id="SSF49599">
    <property type="entry name" value="TRAF domain-like"/>
    <property type="match status" value="1"/>
</dbReference>
<evidence type="ECO:0000313" key="7">
    <source>
        <dbReference type="Proteomes" id="UP000887565"/>
    </source>
</evidence>
<dbReference type="InterPro" id="IPR038765">
    <property type="entry name" value="Papain-like_cys_pep_sf"/>
</dbReference>
<proteinExistence type="predicted"/>
<dbReference type="Pfam" id="PF00443">
    <property type="entry name" value="UCH"/>
    <property type="match status" value="1"/>
</dbReference>
<feature type="domain" description="MATH" evidence="5">
    <location>
        <begin position="66"/>
        <end position="203"/>
    </location>
</feature>
<dbReference type="InterPro" id="IPR002083">
    <property type="entry name" value="MATH/TRAF_dom"/>
</dbReference>
<dbReference type="Gene3D" id="3.90.70.10">
    <property type="entry name" value="Cysteine proteinases"/>
    <property type="match status" value="1"/>
</dbReference>
<name>A0A915KKH2_ROMCU</name>
<dbReference type="InterPro" id="IPR018200">
    <property type="entry name" value="USP_CS"/>
</dbReference>
<dbReference type="Pfam" id="PF22486">
    <property type="entry name" value="MATH_2"/>
    <property type="match status" value="1"/>
</dbReference>
<dbReference type="SMART" id="SM00061">
    <property type="entry name" value="MATH"/>
    <property type="match status" value="1"/>
</dbReference>
<dbReference type="GO" id="GO:0004843">
    <property type="term" value="F:cysteine-type deubiquitinase activity"/>
    <property type="evidence" value="ECO:0007669"/>
    <property type="project" value="InterPro"/>
</dbReference>
<evidence type="ECO:0000259" key="6">
    <source>
        <dbReference type="PROSITE" id="PS50235"/>
    </source>
</evidence>
<dbReference type="Gene3D" id="2.60.210.10">
    <property type="entry name" value="Apoptosis, Tumor Necrosis Factor Receptor Associated Protein 2, Chain A"/>
    <property type="match status" value="1"/>
</dbReference>
<dbReference type="AlphaFoldDB" id="A0A915KKH2"/>
<dbReference type="PROSITE" id="PS00972">
    <property type="entry name" value="USP_1"/>
    <property type="match status" value="1"/>
</dbReference>
<protein>
    <recommendedName>
        <fullName evidence="1">Ubiquitin carboxyl-terminal hydrolase 7</fullName>
    </recommendedName>
    <alternativeName>
        <fullName evidence="3">Ubiquitin thioesterase 7</fullName>
    </alternativeName>
    <alternativeName>
        <fullName evidence="2">Ubiquitin-specific-processing protease 7</fullName>
    </alternativeName>
</protein>
<evidence type="ECO:0000259" key="5">
    <source>
        <dbReference type="PROSITE" id="PS50144"/>
    </source>
</evidence>
<feature type="region of interest" description="Disordered" evidence="4">
    <location>
        <begin position="39"/>
        <end position="59"/>
    </location>
</feature>
<dbReference type="Proteomes" id="UP000887565">
    <property type="component" value="Unplaced"/>
</dbReference>
<organism evidence="7 8">
    <name type="scientific">Romanomermis culicivorax</name>
    <name type="common">Nematode worm</name>
    <dbReference type="NCBI Taxonomy" id="13658"/>
    <lineage>
        <taxon>Eukaryota</taxon>
        <taxon>Metazoa</taxon>
        <taxon>Ecdysozoa</taxon>
        <taxon>Nematoda</taxon>
        <taxon>Enoplea</taxon>
        <taxon>Dorylaimia</taxon>
        <taxon>Mermithida</taxon>
        <taxon>Mermithoidea</taxon>
        <taxon>Mermithidae</taxon>
        <taxon>Romanomermis</taxon>
    </lineage>
</organism>
<dbReference type="SUPFAM" id="SSF54001">
    <property type="entry name" value="Cysteine proteinases"/>
    <property type="match status" value="1"/>
</dbReference>